<feature type="compositionally biased region" description="Low complexity" evidence="1">
    <location>
        <begin position="41"/>
        <end position="50"/>
    </location>
</feature>
<sequence length="302" mass="31960">MSTITTTNLSWSATWSQAPVTPNALNVSIYGENGVIQHGNSVVSSSSETSSADDDTTGDTLTLSQEAQTYIDTQSSGITANSTLSKIYGAIVQVLGSSTASDSEKWNAFVADERLSMESARNDGIWGNINVFSDSSAMATPYMQKIKAAYDDLNKNNNVASNQMEQDITGLFQENATADLSELWGNASLSLDVTQTTAKTDSGTVTSFSISSALSGKMEYAVGTGPNIKQALVKTDVNTPTSFSSYNDIQTVTVSGNKNDLKAEFEKEIVDELFGSSGHKNTTSALKTGLTSEAETTESSTT</sequence>
<feature type="compositionally biased region" description="Low complexity" evidence="1">
    <location>
        <begin position="291"/>
        <end position="302"/>
    </location>
</feature>
<organism evidence="2 3">
    <name type="scientific">Acetobacter suratthaniensis</name>
    <dbReference type="NCBI Taxonomy" id="1502841"/>
    <lineage>
        <taxon>Bacteria</taxon>
        <taxon>Pseudomonadati</taxon>
        <taxon>Pseudomonadota</taxon>
        <taxon>Alphaproteobacteria</taxon>
        <taxon>Acetobacterales</taxon>
        <taxon>Acetobacteraceae</taxon>
        <taxon>Acetobacter</taxon>
    </lineage>
</organism>
<feature type="region of interest" description="Disordered" evidence="1">
    <location>
        <begin position="281"/>
        <end position="302"/>
    </location>
</feature>
<comment type="caution">
    <text evidence="2">The sequence shown here is derived from an EMBL/GenBank/DDBJ whole genome shotgun (WGS) entry which is preliminary data.</text>
</comment>
<keyword evidence="3" id="KW-1185">Reference proteome</keyword>
<reference evidence="2 3" key="1">
    <citation type="submission" date="2021-03" db="EMBL/GenBank/DDBJ databases">
        <title>The complete genome sequence of Acetobacter suratthaniensis TBRC 1719.</title>
        <authorList>
            <person name="Charoenyingcharoen P."/>
            <person name="Yukphan P."/>
        </authorList>
    </citation>
    <scope>NUCLEOTIDE SEQUENCE [LARGE SCALE GENOMIC DNA]</scope>
    <source>
        <strain evidence="2 3">TBRC 1719</strain>
    </source>
</reference>
<feature type="region of interest" description="Disordered" evidence="1">
    <location>
        <begin position="40"/>
        <end position="59"/>
    </location>
</feature>
<evidence type="ECO:0008006" key="4">
    <source>
        <dbReference type="Google" id="ProtNLM"/>
    </source>
</evidence>
<gene>
    <name evidence="2" type="ORF">J2D75_13045</name>
</gene>
<evidence type="ECO:0000256" key="1">
    <source>
        <dbReference type="SAM" id="MobiDB-lite"/>
    </source>
</evidence>
<proteinExistence type="predicted"/>
<accession>A0ABS3LPX6</accession>
<dbReference type="EMBL" id="JAFVMG010000020">
    <property type="protein sequence ID" value="MBO1329396.1"/>
    <property type="molecule type" value="Genomic_DNA"/>
</dbReference>
<name>A0ABS3LPX6_9PROT</name>
<protein>
    <recommendedName>
        <fullName evidence="4">Flagellar hook-associated protein 2 C-terminal domain-containing protein</fullName>
    </recommendedName>
</protein>
<feature type="compositionally biased region" description="Polar residues" evidence="1">
    <location>
        <begin position="281"/>
        <end position="290"/>
    </location>
</feature>
<evidence type="ECO:0000313" key="3">
    <source>
        <dbReference type="Proteomes" id="UP000664399"/>
    </source>
</evidence>
<evidence type="ECO:0000313" key="2">
    <source>
        <dbReference type="EMBL" id="MBO1329396.1"/>
    </source>
</evidence>
<dbReference type="RefSeq" id="WP_207855256.1">
    <property type="nucleotide sequence ID" value="NZ_JAFVMG010000020.1"/>
</dbReference>
<dbReference type="Proteomes" id="UP000664399">
    <property type="component" value="Unassembled WGS sequence"/>
</dbReference>